<sequence>MYIHIWICLIFTYIKNSLLSFVCLQMTNLQELLHYDIIYFNSTVVQ</sequence>
<dbReference type="InParanoid" id="A0A2I3SSC5"/>
<dbReference type="EMBL" id="AACZ04067344">
    <property type="status" value="NOT_ANNOTATED_CDS"/>
    <property type="molecule type" value="Genomic_DNA"/>
</dbReference>
<evidence type="ECO:0000313" key="1">
    <source>
        <dbReference type="Ensembl" id="ENSPTRP00000079450.1"/>
    </source>
</evidence>
<reference evidence="1 2" key="1">
    <citation type="journal article" date="2005" name="Nature">
        <title>Initial sequence of the chimpanzee genome and comparison with the human genome.</title>
        <authorList>
            <consortium name="Chimpanzee sequencing and analysis consortium"/>
        </authorList>
    </citation>
    <scope>NUCLEOTIDE SEQUENCE [LARGE SCALE GENOMIC DNA]</scope>
</reference>
<dbReference type="Bgee" id="ENSPTRG00000048994">
    <property type="expression patterns" value="Expressed in spleen and 13 other cell types or tissues"/>
</dbReference>
<evidence type="ECO:0000313" key="2">
    <source>
        <dbReference type="Proteomes" id="UP000002277"/>
    </source>
</evidence>
<organism evidence="1 2">
    <name type="scientific">Pan troglodytes</name>
    <name type="common">Chimpanzee</name>
    <dbReference type="NCBI Taxonomy" id="9598"/>
    <lineage>
        <taxon>Eukaryota</taxon>
        <taxon>Metazoa</taxon>
        <taxon>Chordata</taxon>
        <taxon>Craniata</taxon>
        <taxon>Vertebrata</taxon>
        <taxon>Euteleostomi</taxon>
        <taxon>Mammalia</taxon>
        <taxon>Eutheria</taxon>
        <taxon>Euarchontoglires</taxon>
        <taxon>Primates</taxon>
        <taxon>Haplorrhini</taxon>
        <taxon>Catarrhini</taxon>
        <taxon>Hominidae</taxon>
        <taxon>Pan</taxon>
    </lineage>
</organism>
<name>A0A2I3SSC5_PANTR</name>
<dbReference type="Ensembl" id="ENSPTRT00000100838.1">
    <property type="protein sequence ID" value="ENSPTRP00000079450.1"/>
    <property type="gene ID" value="ENSPTRG00000048994.1"/>
</dbReference>
<keyword evidence="2" id="KW-1185">Reference proteome</keyword>
<dbReference type="AlphaFoldDB" id="A0A2I3SSC5"/>
<reference evidence="1" key="3">
    <citation type="submission" date="2025-09" db="UniProtKB">
        <authorList>
            <consortium name="Ensembl"/>
        </authorList>
    </citation>
    <scope>IDENTIFICATION</scope>
</reference>
<dbReference type="GeneTree" id="ENSGT00910000148791"/>
<accession>A0A2I3SSC5</accession>
<reference evidence="1" key="2">
    <citation type="submission" date="2025-08" db="UniProtKB">
        <authorList>
            <consortium name="Ensembl"/>
        </authorList>
    </citation>
    <scope>IDENTIFICATION</scope>
</reference>
<dbReference type="Proteomes" id="UP000002277">
    <property type="component" value="Chromosome 3"/>
</dbReference>
<proteinExistence type="predicted"/>
<protein>
    <submittedName>
        <fullName evidence="1">Uncharacterized protein</fullName>
    </submittedName>
</protein>